<dbReference type="RefSeq" id="XP_047845087.1">
    <property type="nucleotide sequence ID" value="XM_047989088.1"/>
</dbReference>
<dbReference type="KEGG" id="ptkz:JDV02_007583"/>
<dbReference type="CDD" id="cd22584">
    <property type="entry name" value="Rcat_RBR_unk"/>
    <property type="match status" value="1"/>
</dbReference>
<dbReference type="InterPro" id="IPR044066">
    <property type="entry name" value="TRIAD_supradom"/>
</dbReference>
<keyword evidence="3" id="KW-0808">Transferase</keyword>
<feature type="domain" description="RING-type" evidence="12">
    <location>
        <begin position="314"/>
        <end position="513"/>
    </location>
</feature>
<evidence type="ECO:0000313" key="13">
    <source>
        <dbReference type="EMBL" id="UNI21606.1"/>
    </source>
</evidence>
<keyword evidence="6 9" id="KW-0863">Zinc-finger</keyword>
<dbReference type="PROSITE" id="PS51873">
    <property type="entry name" value="TRIAD"/>
    <property type="match status" value="1"/>
</dbReference>
<evidence type="ECO:0000256" key="5">
    <source>
        <dbReference type="ARBA" id="ARBA00022737"/>
    </source>
</evidence>
<feature type="compositionally biased region" description="Basic residues" evidence="10">
    <location>
        <begin position="42"/>
        <end position="57"/>
    </location>
</feature>
<evidence type="ECO:0000256" key="7">
    <source>
        <dbReference type="ARBA" id="ARBA00022786"/>
    </source>
</evidence>
<dbReference type="InterPro" id="IPR001841">
    <property type="entry name" value="Znf_RING"/>
</dbReference>
<feature type="compositionally biased region" description="Low complexity" evidence="10">
    <location>
        <begin position="268"/>
        <end position="280"/>
    </location>
</feature>
<dbReference type="Pfam" id="PF01485">
    <property type="entry name" value="IBR"/>
    <property type="match status" value="2"/>
</dbReference>
<keyword evidence="7" id="KW-0833">Ubl conjugation pathway</keyword>
<dbReference type="InterPro" id="IPR017907">
    <property type="entry name" value="Znf_RING_CS"/>
</dbReference>
<sequence>MGLDSHRVADNGDGRSARSRRYRAESHDWDTQPDPIRDSPPHHRAGKVHSSRRRTSMRRAGSSSRSLDVPESVTMPPPPPPARSSTDVYRRPRNWMAYDDGRESVTSRRRSRRDASPTYDRRDYGSADHSAYSSPSGLAYGDADRNHIEVVEDAEEEVATRRGGRQSSRDDYMSSSAGTRYRRRGRRRSHTEEIVVLRPDHLRDDDDASPARESSRTADFSGSSRHGRRQMQNVIEDSRPPVSSQRSLVKRRHRSAEVIQHDDRPRRSSTVRSSRSRAGSFSGGPSGILGSIFGTPSSRRASPERHAKEPRAAPRVDCVICMGDISLSKAAKLRCGHAMCRSCLERIFKLSITDPQHMPPKCCSQEHIPLKHVERLFDSKFKKTWNRKFAEYSTKNRLYCPSRKCGEWIKPANIRREHGRKVARCSRCKTKVCGICNGKWHGSDECPRDEETAQLLAQAKEEGWKRCYRCRAVVELKEGCNHMTCRCGAEFCMICGVKWKGCDCPWFNDGGYTGDFLEHMNVPIPQIRGDLRDIFNSEGPPAPAELRDSHPVTMPVRMRPRPRSYQEEMLVRQLQERRDAEVARNLQYSDDIYDEHDMMGGVGDVLGIGNAAGHYMNDNYRRGGRFTAPLQGPPRVTGLDSGVDYVAGFGRARGHRGDSMERRLADRMSETRSGIGMRGPVMAPLSPPMSPPMRGPPPMVAAAPPIPVEMMARTVVQGRGGLRHHSLEEELYNRSPHTPRSERVVGGRMSRNYQDEAEIHAPRGTRQRLRVEERPRPSDMAGLRSYGGQGMGRVSQWRTFVEPGVPDGESVVGHA</sequence>
<evidence type="ECO:0000313" key="14">
    <source>
        <dbReference type="Proteomes" id="UP000829364"/>
    </source>
</evidence>
<dbReference type="InterPro" id="IPR031127">
    <property type="entry name" value="E3_UB_ligase_RBR"/>
</dbReference>
<evidence type="ECO:0000256" key="8">
    <source>
        <dbReference type="ARBA" id="ARBA00022833"/>
    </source>
</evidence>
<keyword evidence="4" id="KW-0479">Metal-binding</keyword>
<dbReference type="Gene3D" id="3.30.40.10">
    <property type="entry name" value="Zinc/RING finger domain, C3HC4 (zinc finger)"/>
    <property type="match status" value="1"/>
</dbReference>
<dbReference type="EMBL" id="CP086360">
    <property type="protein sequence ID" value="UNI21606.1"/>
    <property type="molecule type" value="Genomic_DNA"/>
</dbReference>
<dbReference type="PANTHER" id="PTHR11685">
    <property type="entry name" value="RBR FAMILY RING FINGER AND IBR DOMAIN-CONTAINING"/>
    <property type="match status" value="1"/>
</dbReference>
<keyword evidence="5" id="KW-0677">Repeat</keyword>
<feature type="compositionally biased region" description="Basic and acidic residues" evidence="10">
    <location>
        <begin position="190"/>
        <end position="216"/>
    </location>
</feature>
<comment type="catalytic activity">
    <reaction evidence="1">
        <text>[E2 ubiquitin-conjugating enzyme]-S-ubiquitinyl-L-cysteine + [acceptor protein]-L-lysine = [E2 ubiquitin-conjugating enzyme]-L-cysteine + [acceptor protein]-N(6)-ubiquitinyl-L-lysine.</text>
        <dbReference type="EC" id="2.3.2.31"/>
    </reaction>
</comment>
<dbReference type="GeneID" id="72069531"/>
<dbReference type="SUPFAM" id="SSF57850">
    <property type="entry name" value="RING/U-box"/>
    <property type="match status" value="3"/>
</dbReference>
<dbReference type="EC" id="2.3.2.31" evidence="2"/>
<dbReference type="PROSITE" id="PS00518">
    <property type="entry name" value="ZF_RING_1"/>
    <property type="match status" value="1"/>
</dbReference>
<dbReference type="GO" id="GO:0008270">
    <property type="term" value="F:zinc ion binding"/>
    <property type="evidence" value="ECO:0007669"/>
    <property type="project" value="UniProtKB-KW"/>
</dbReference>
<dbReference type="AlphaFoldDB" id="A0A9Q8VDV3"/>
<accession>A0A9Q8VDV3</accession>
<evidence type="ECO:0000256" key="6">
    <source>
        <dbReference type="ARBA" id="ARBA00022771"/>
    </source>
</evidence>
<dbReference type="GO" id="GO:0061630">
    <property type="term" value="F:ubiquitin protein ligase activity"/>
    <property type="evidence" value="ECO:0007669"/>
    <property type="project" value="UniProtKB-EC"/>
</dbReference>
<keyword evidence="8" id="KW-0862">Zinc</keyword>
<dbReference type="OrthoDB" id="9977870at2759"/>
<dbReference type="CDD" id="cd20335">
    <property type="entry name" value="BRcat_RBR"/>
    <property type="match status" value="1"/>
</dbReference>
<gene>
    <name evidence="13" type="ORF">JDV02_007583</name>
</gene>
<organism evidence="13 14">
    <name type="scientific">Purpureocillium takamizusanense</name>
    <dbReference type="NCBI Taxonomy" id="2060973"/>
    <lineage>
        <taxon>Eukaryota</taxon>
        <taxon>Fungi</taxon>
        <taxon>Dikarya</taxon>
        <taxon>Ascomycota</taxon>
        <taxon>Pezizomycotina</taxon>
        <taxon>Sordariomycetes</taxon>
        <taxon>Hypocreomycetidae</taxon>
        <taxon>Hypocreales</taxon>
        <taxon>Ophiocordycipitaceae</taxon>
        <taxon>Purpureocillium</taxon>
    </lineage>
</organism>
<dbReference type="Gene3D" id="1.20.120.1750">
    <property type="match status" value="1"/>
</dbReference>
<evidence type="ECO:0000256" key="3">
    <source>
        <dbReference type="ARBA" id="ARBA00022679"/>
    </source>
</evidence>
<evidence type="ECO:0000256" key="9">
    <source>
        <dbReference type="PROSITE-ProRule" id="PRU00175"/>
    </source>
</evidence>
<feature type="compositionally biased region" description="Basic and acidic residues" evidence="10">
    <location>
        <begin position="255"/>
        <end position="266"/>
    </location>
</feature>
<feature type="compositionally biased region" description="Basic and acidic residues" evidence="10">
    <location>
        <begin position="1"/>
        <end position="41"/>
    </location>
</feature>
<feature type="domain" description="RING-type" evidence="11">
    <location>
        <begin position="318"/>
        <end position="362"/>
    </location>
</feature>
<keyword evidence="14" id="KW-1185">Reference proteome</keyword>
<dbReference type="InterPro" id="IPR013083">
    <property type="entry name" value="Znf_RING/FYVE/PHD"/>
</dbReference>
<name>A0A9Q8VDV3_9HYPO</name>
<dbReference type="Proteomes" id="UP000829364">
    <property type="component" value="Chromosome 7"/>
</dbReference>
<evidence type="ECO:0000256" key="10">
    <source>
        <dbReference type="SAM" id="MobiDB-lite"/>
    </source>
</evidence>
<dbReference type="SMART" id="SM00647">
    <property type="entry name" value="IBR"/>
    <property type="match status" value="2"/>
</dbReference>
<evidence type="ECO:0000256" key="2">
    <source>
        <dbReference type="ARBA" id="ARBA00012251"/>
    </source>
</evidence>
<reference evidence="13" key="1">
    <citation type="submission" date="2021-11" db="EMBL/GenBank/DDBJ databases">
        <title>Purpureocillium_takamizusanense_genome.</title>
        <authorList>
            <person name="Nguyen N.-H."/>
        </authorList>
    </citation>
    <scope>NUCLEOTIDE SEQUENCE</scope>
    <source>
        <strain evidence="13">PT3</strain>
    </source>
</reference>
<proteinExistence type="predicted"/>
<evidence type="ECO:0000259" key="11">
    <source>
        <dbReference type="PROSITE" id="PS50089"/>
    </source>
</evidence>
<dbReference type="InterPro" id="IPR002867">
    <property type="entry name" value="IBR_dom"/>
</dbReference>
<evidence type="ECO:0000256" key="4">
    <source>
        <dbReference type="ARBA" id="ARBA00022723"/>
    </source>
</evidence>
<dbReference type="PROSITE" id="PS50089">
    <property type="entry name" value="ZF_RING_2"/>
    <property type="match status" value="1"/>
</dbReference>
<feature type="region of interest" description="Disordered" evidence="10">
    <location>
        <begin position="763"/>
        <end position="815"/>
    </location>
</feature>
<dbReference type="GO" id="GO:0016567">
    <property type="term" value="P:protein ubiquitination"/>
    <property type="evidence" value="ECO:0007669"/>
    <property type="project" value="InterPro"/>
</dbReference>
<evidence type="ECO:0000259" key="12">
    <source>
        <dbReference type="PROSITE" id="PS51873"/>
    </source>
</evidence>
<feature type="compositionally biased region" description="Basic and acidic residues" evidence="10">
    <location>
        <begin position="113"/>
        <end position="126"/>
    </location>
</feature>
<feature type="compositionally biased region" description="Basic residues" evidence="10">
    <location>
        <begin position="180"/>
        <end position="189"/>
    </location>
</feature>
<feature type="compositionally biased region" description="Polar residues" evidence="10">
    <location>
        <begin position="217"/>
        <end position="247"/>
    </location>
</feature>
<evidence type="ECO:0000256" key="1">
    <source>
        <dbReference type="ARBA" id="ARBA00001798"/>
    </source>
</evidence>
<protein>
    <recommendedName>
        <fullName evidence="2">RBR-type E3 ubiquitin transferase</fullName>
        <ecNumber evidence="2">2.3.2.31</ecNumber>
    </recommendedName>
</protein>
<feature type="region of interest" description="Disordered" evidence="10">
    <location>
        <begin position="1"/>
        <end position="309"/>
    </location>
</feature>